<reference evidence="5" key="1">
    <citation type="submission" date="2012-06" db="EMBL/GenBank/DDBJ databases">
        <title>The complete genome of Flexibacter litoralis DSM 6794.</title>
        <authorList>
            <person name="Lucas S."/>
            <person name="Copeland A."/>
            <person name="Lapidus A."/>
            <person name="Glavina del Rio T."/>
            <person name="Dalin E."/>
            <person name="Tice H."/>
            <person name="Bruce D."/>
            <person name="Goodwin L."/>
            <person name="Pitluck S."/>
            <person name="Peters L."/>
            <person name="Ovchinnikova G."/>
            <person name="Lu M."/>
            <person name="Kyrpides N."/>
            <person name="Mavromatis K."/>
            <person name="Ivanova N."/>
            <person name="Brettin T."/>
            <person name="Detter J.C."/>
            <person name="Han C."/>
            <person name="Larimer F."/>
            <person name="Land M."/>
            <person name="Hauser L."/>
            <person name="Markowitz V."/>
            <person name="Cheng J.-F."/>
            <person name="Hugenholtz P."/>
            <person name="Woyke T."/>
            <person name="Wu D."/>
            <person name="Spring S."/>
            <person name="Lang E."/>
            <person name="Kopitz M."/>
            <person name="Brambilla E."/>
            <person name="Klenk H.-P."/>
            <person name="Eisen J.A."/>
        </authorList>
    </citation>
    <scope>NUCLEOTIDE SEQUENCE [LARGE SCALE GENOMIC DNA]</scope>
    <source>
        <strain evidence="5">ATCC 23117 / DSM 6794 / NBRC 15988 / NCIMB 1366 / Sio-4</strain>
    </source>
</reference>
<dbReference type="PANTHER" id="PTHR37299">
    <property type="entry name" value="TRANSCRIPTIONAL REGULATOR-RELATED"/>
    <property type="match status" value="1"/>
</dbReference>
<proteinExistence type="predicted"/>
<dbReference type="AlphaFoldDB" id="I4ALI8"/>
<dbReference type="GO" id="GO:0000156">
    <property type="term" value="F:phosphorelay response regulator activity"/>
    <property type="evidence" value="ECO:0007669"/>
    <property type="project" value="InterPro"/>
</dbReference>
<feature type="domain" description="Response regulatory" evidence="2">
    <location>
        <begin position="2"/>
        <end position="118"/>
    </location>
</feature>
<accession>I4ALI8</accession>
<dbReference type="SUPFAM" id="SSF52172">
    <property type="entry name" value="CheY-like"/>
    <property type="match status" value="1"/>
</dbReference>
<name>I4ALI8_BERLS</name>
<dbReference type="Proteomes" id="UP000006054">
    <property type="component" value="Chromosome"/>
</dbReference>
<dbReference type="GO" id="GO:0003677">
    <property type="term" value="F:DNA binding"/>
    <property type="evidence" value="ECO:0007669"/>
    <property type="project" value="InterPro"/>
</dbReference>
<dbReference type="RefSeq" id="WP_014798260.1">
    <property type="nucleotide sequence ID" value="NC_018018.1"/>
</dbReference>
<dbReference type="Pfam" id="PF04397">
    <property type="entry name" value="LytTR"/>
    <property type="match status" value="1"/>
</dbReference>
<keyword evidence="5" id="KW-1185">Reference proteome</keyword>
<dbReference type="CDD" id="cd17534">
    <property type="entry name" value="REC_DC-like"/>
    <property type="match status" value="1"/>
</dbReference>
<dbReference type="OrthoDB" id="1646880at2"/>
<protein>
    <submittedName>
        <fullName evidence="4">Response regulator of the LytR/AlgR family</fullName>
    </submittedName>
</protein>
<dbReference type="eggNOG" id="COG3279">
    <property type="taxonomic scope" value="Bacteria"/>
</dbReference>
<dbReference type="InterPro" id="IPR046947">
    <property type="entry name" value="LytR-like"/>
</dbReference>
<dbReference type="HOGENOM" id="CLU_000445_14_1_10"/>
<evidence type="ECO:0000313" key="5">
    <source>
        <dbReference type="Proteomes" id="UP000006054"/>
    </source>
</evidence>
<dbReference type="PANTHER" id="PTHR37299:SF1">
    <property type="entry name" value="STAGE 0 SPORULATION PROTEIN A HOMOLOG"/>
    <property type="match status" value="1"/>
</dbReference>
<evidence type="ECO:0000256" key="1">
    <source>
        <dbReference type="PROSITE-ProRule" id="PRU00169"/>
    </source>
</evidence>
<keyword evidence="1" id="KW-0597">Phosphoprotein</keyword>
<evidence type="ECO:0000313" key="4">
    <source>
        <dbReference type="EMBL" id="AFM04823.1"/>
    </source>
</evidence>
<dbReference type="Gene3D" id="2.40.50.1020">
    <property type="entry name" value="LytTr DNA-binding domain"/>
    <property type="match status" value="1"/>
</dbReference>
<feature type="domain" description="HTH LytTR-type" evidence="3">
    <location>
        <begin position="142"/>
        <end position="242"/>
    </location>
</feature>
<dbReference type="Gene3D" id="3.40.50.2300">
    <property type="match status" value="1"/>
</dbReference>
<dbReference type="STRING" id="880071.Fleli_2457"/>
<dbReference type="SMART" id="SM00448">
    <property type="entry name" value="REC"/>
    <property type="match status" value="1"/>
</dbReference>
<gene>
    <name evidence="4" type="ordered locus">Fleli_2457</name>
</gene>
<dbReference type="PROSITE" id="PS50110">
    <property type="entry name" value="RESPONSE_REGULATORY"/>
    <property type="match status" value="1"/>
</dbReference>
<dbReference type="KEGG" id="fli:Fleli_2457"/>
<dbReference type="InterPro" id="IPR001789">
    <property type="entry name" value="Sig_transdc_resp-reg_receiver"/>
</dbReference>
<feature type="modified residue" description="4-aspartylphosphate" evidence="1">
    <location>
        <position position="52"/>
    </location>
</feature>
<sequence length="244" mass="28636">MRIIVVEDEPLYASRIEYLIDKMGYELVGITDNAEEMMQFFMTKSPDLALIDININGSMNGIELAKKIWRSKYETPVIFITSFDDTETFRKAKLVNPFAYIIKPIDEATLQRSVELALMRYSSNNMSEGQVWRDDILLREHIFIKKEGKLKKITLKDIMIIEAANKYVDIYTKTNKFVVRMSLKDIESKLPPTDFVQIHRSIIINANFIEDIDTKESTIYILKRTFDIGRSYRENLLQRLNIWN</sequence>
<dbReference type="SMART" id="SM00850">
    <property type="entry name" value="LytTR"/>
    <property type="match status" value="1"/>
</dbReference>
<evidence type="ECO:0000259" key="3">
    <source>
        <dbReference type="PROSITE" id="PS50930"/>
    </source>
</evidence>
<dbReference type="Pfam" id="PF00072">
    <property type="entry name" value="Response_reg"/>
    <property type="match status" value="1"/>
</dbReference>
<evidence type="ECO:0000259" key="2">
    <source>
        <dbReference type="PROSITE" id="PS50110"/>
    </source>
</evidence>
<organism evidence="4 5">
    <name type="scientific">Bernardetia litoralis (strain ATCC 23117 / DSM 6794 / NBRC 15988 / NCIMB 1366 / Fx l1 / Sio-4)</name>
    <name type="common">Flexibacter litoralis</name>
    <dbReference type="NCBI Taxonomy" id="880071"/>
    <lineage>
        <taxon>Bacteria</taxon>
        <taxon>Pseudomonadati</taxon>
        <taxon>Bacteroidota</taxon>
        <taxon>Cytophagia</taxon>
        <taxon>Cytophagales</taxon>
        <taxon>Bernardetiaceae</taxon>
        <taxon>Bernardetia</taxon>
    </lineage>
</organism>
<dbReference type="PROSITE" id="PS50930">
    <property type="entry name" value="HTH_LYTTR"/>
    <property type="match status" value="1"/>
</dbReference>
<dbReference type="InterPro" id="IPR011006">
    <property type="entry name" value="CheY-like_superfamily"/>
</dbReference>
<dbReference type="EMBL" id="CP003345">
    <property type="protein sequence ID" value="AFM04823.1"/>
    <property type="molecule type" value="Genomic_DNA"/>
</dbReference>
<dbReference type="InterPro" id="IPR007492">
    <property type="entry name" value="LytTR_DNA-bd_dom"/>
</dbReference>